<evidence type="ECO:0000313" key="3">
    <source>
        <dbReference type="EMBL" id="KIE07053.1"/>
    </source>
</evidence>
<feature type="chain" id="PRO_5036626521" evidence="1">
    <location>
        <begin position="32"/>
        <end position="224"/>
    </location>
</feature>
<reference evidence="3" key="1">
    <citation type="journal article" date="2015" name="Genome Announc.">
        <title>Draft Genome Sequence of Tolypothrix boutellei Strain VB521301.</title>
        <authorList>
            <person name="Chandrababunaidu M.M."/>
            <person name="Singh D."/>
            <person name="Sen D."/>
            <person name="Bhan S."/>
            <person name="Das S."/>
            <person name="Gupta A."/>
            <person name="Adhikary S.P."/>
            <person name="Tripathy S."/>
        </authorList>
    </citation>
    <scope>NUCLEOTIDE SEQUENCE</scope>
    <source>
        <strain evidence="3">VB521301</strain>
    </source>
</reference>
<keyword evidence="1" id="KW-0732">Signal</keyword>
<evidence type="ECO:0000313" key="4">
    <source>
        <dbReference type="Proteomes" id="UP000029738"/>
    </source>
</evidence>
<dbReference type="EMBL" id="JHEG04000001">
    <property type="protein sequence ID" value="KAF3889542.1"/>
    <property type="molecule type" value="Genomic_DNA"/>
</dbReference>
<keyword evidence="4" id="KW-1185">Reference proteome</keyword>
<reference evidence="2" key="2">
    <citation type="submission" date="2019-11" db="EMBL/GenBank/DDBJ databases">
        <title>Improved Assembly of Tolypothrix boutellei genome.</title>
        <authorList>
            <person name="Sarangi A.N."/>
            <person name="Mukherjee M."/>
            <person name="Ghosh S."/>
            <person name="Singh D."/>
            <person name="Das A."/>
            <person name="Kant S."/>
            <person name="Prusty A."/>
            <person name="Tripathy S."/>
        </authorList>
    </citation>
    <scope>NUCLEOTIDE SEQUENCE</scope>
    <source>
        <strain evidence="2">VB521301</strain>
    </source>
</reference>
<comment type="caution">
    <text evidence="3">The sequence shown here is derived from an EMBL/GenBank/DDBJ whole genome shotgun (WGS) entry which is preliminary data.</text>
</comment>
<gene>
    <name evidence="3" type="ORF">DA73_0238290</name>
    <name evidence="2" type="ORF">DA73_0400031745</name>
</gene>
<evidence type="ECO:0000256" key="1">
    <source>
        <dbReference type="SAM" id="SignalP"/>
    </source>
</evidence>
<accession>A0A0C1QT62</accession>
<dbReference type="PROSITE" id="PS51257">
    <property type="entry name" value="PROKAR_LIPOPROTEIN"/>
    <property type="match status" value="1"/>
</dbReference>
<sequence>MVFTKQISKLIITSSLFLSCSLALGPRLTIAAEVPVQATSFAKAPYSKLFTTGSVYAVKDKDFTSGDSSVGVFTLWSKNPINNDIQVTINYALHDKYIANPSAYLTGITLMDNNQPLLTINQLVKADSAHTKITRPGYYESFDALWADNFWDNPFWGDEDPVYIPPSTASGGFSQFDISQLSNDIAQLPNHNLQMRLMFNNGEIQTWHLGKRTVEALKDLVAID</sequence>
<organism evidence="3">
    <name type="scientific">Tolypothrix bouteillei VB521301</name>
    <dbReference type="NCBI Taxonomy" id="1479485"/>
    <lineage>
        <taxon>Bacteria</taxon>
        <taxon>Bacillati</taxon>
        <taxon>Cyanobacteriota</taxon>
        <taxon>Cyanophyceae</taxon>
        <taxon>Nostocales</taxon>
        <taxon>Tolypothrichaceae</taxon>
        <taxon>Tolypothrix</taxon>
    </lineage>
</organism>
<evidence type="ECO:0000313" key="2">
    <source>
        <dbReference type="EMBL" id="KAF3889542.1"/>
    </source>
</evidence>
<protein>
    <submittedName>
        <fullName evidence="3">Uncharacterized protein</fullName>
    </submittedName>
</protein>
<dbReference type="EMBL" id="JHEG02000059">
    <property type="protein sequence ID" value="KIE07053.1"/>
    <property type="molecule type" value="Genomic_DNA"/>
</dbReference>
<dbReference type="OrthoDB" id="515301at2"/>
<dbReference type="Proteomes" id="UP000029738">
    <property type="component" value="Unassembled WGS sequence"/>
</dbReference>
<dbReference type="AlphaFoldDB" id="A0A0C1QT62"/>
<feature type="signal peptide" evidence="1">
    <location>
        <begin position="1"/>
        <end position="31"/>
    </location>
</feature>
<name>A0A0C1QT62_9CYAN</name>
<dbReference type="RefSeq" id="WP_050046628.1">
    <property type="nucleotide sequence ID" value="NZ_JHEG04000001.1"/>
</dbReference>
<proteinExistence type="predicted"/>